<dbReference type="Proteomes" id="UP000095192">
    <property type="component" value="Unassembled WGS sequence"/>
</dbReference>
<feature type="compositionally biased region" description="Basic residues" evidence="1">
    <location>
        <begin position="97"/>
        <end position="109"/>
    </location>
</feature>
<evidence type="ECO:0000313" key="3">
    <source>
        <dbReference type="EMBL" id="OEH77463.1"/>
    </source>
</evidence>
<feature type="region of interest" description="Disordered" evidence="1">
    <location>
        <begin position="97"/>
        <end position="134"/>
    </location>
</feature>
<dbReference type="Gene3D" id="3.30.310.10">
    <property type="entry name" value="TATA-Binding Protein"/>
    <property type="match status" value="1"/>
</dbReference>
<dbReference type="InterPro" id="IPR032154">
    <property type="entry name" value="Coatomer_g_Cpla"/>
</dbReference>
<dbReference type="GO" id="GO:0006886">
    <property type="term" value="P:intracellular protein transport"/>
    <property type="evidence" value="ECO:0007669"/>
    <property type="project" value="InterPro"/>
</dbReference>
<accession>A0A1D3D1Z5</accession>
<keyword evidence="4" id="KW-1185">Reference proteome</keyword>
<feature type="domain" description="Coatomer subunit gamma C-terminal" evidence="2">
    <location>
        <begin position="1"/>
        <end position="64"/>
    </location>
</feature>
<sequence length="228" mass="24717">MAPCEGTEAIGSNNSSHELLLSGIFVGGQQVLAKAFCLFPGDGCLLRLAVRSLDLTICEAVCSVLDLDSTVGCVSRAEGDGACRAGTKYLETARRHSRHGLPRGFRGRRRVAERQEGEPPTSEELSAHPTAGEEDKRDCRFLHLATIPLRQHSPEAVSTPKLSARRRAGRGLFFCFLPPAPRLRSVFEACNALPRASLCLHATPSLRRRYSASPAARISEPESKPSLD</sequence>
<dbReference type="VEuPathDB" id="ToxoDB:LOC34624635"/>
<protein>
    <submittedName>
        <fullName evidence="3">Coatomer gamma 2-subunit</fullName>
    </submittedName>
</protein>
<dbReference type="GO" id="GO:0030117">
    <property type="term" value="C:membrane coat"/>
    <property type="evidence" value="ECO:0007669"/>
    <property type="project" value="InterPro"/>
</dbReference>
<dbReference type="Pfam" id="PF16381">
    <property type="entry name" value="Coatomer_g_Cpla"/>
    <property type="match status" value="1"/>
</dbReference>
<dbReference type="VEuPathDB" id="ToxoDB:cyc_09306"/>
<reference evidence="3 4" key="1">
    <citation type="journal article" date="2016" name="BMC Genomics">
        <title>Comparative genomics reveals Cyclospora cayetanensis possesses coccidia-like metabolism and invasion components but unique surface antigens.</title>
        <authorList>
            <person name="Liu S."/>
            <person name="Wang L."/>
            <person name="Zheng H."/>
            <person name="Xu Z."/>
            <person name="Roellig D.M."/>
            <person name="Li N."/>
            <person name="Frace M.A."/>
            <person name="Tang K."/>
            <person name="Arrowood M.J."/>
            <person name="Moss D.M."/>
            <person name="Zhang L."/>
            <person name="Feng Y."/>
            <person name="Xiao L."/>
        </authorList>
    </citation>
    <scope>NUCLEOTIDE SEQUENCE [LARGE SCALE GENOMIC DNA]</scope>
    <source>
        <strain evidence="3 4">CHN_HEN01</strain>
    </source>
</reference>
<dbReference type="InParanoid" id="A0A1D3D1Z5"/>
<dbReference type="AlphaFoldDB" id="A0A1D3D1Z5"/>
<proteinExistence type="predicted"/>
<dbReference type="InterPro" id="IPR012295">
    <property type="entry name" value="TBP_dom_sf"/>
</dbReference>
<organism evidence="3 4">
    <name type="scientific">Cyclospora cayetanensis</name>
    <dbReference type="NCBI Taxonomy" id="88456"/>
    <lineage>
        <taxon>Eukaryota</taxon>
        <taxon>Sar</taxon>
        <taxon>Alveolata</taxon>
        <taxon>Apicomplexa</taxon>
        <taxon>Conoidasida</taxon>
        <taxon>Coccidia</taxon>
        <taxon>Eucoccidiorida</taxon>
        <taxon>Eimeriorina</taxon>
        <taxon>Eimeriidae</taxon>
        <taxon>Cyclospora</taxon>
    </lineage>
</organism>
<evidence type="ECO:0000256" key="1">
    <source>
        <dbReference type="SAM" id="MobiDB-lite"/>
    </source>
</evidence>
<evidence type="ECO:0000313" key="4">
    <source>
        <dbReference type="Proteomes" id="UP000095192"/>
    </source>
</evidence>
<dbReference type="InterPro" id="IPR009028">
    <property type="entry name" value="Coatomer/calthrin_app_sub_C"/>
</dbReference>
<dbReference type="SUPFAM" id="SSF55711">
    <property type="entry name" value="Subdomain of clathrin and coatomer appendage domain"/>
    <property type="match status" value="1"/>
</dbReference>
<comment type="caution">
    <text evidence="3">The sequence shown here is derived from an EMBL/GenBank/DDBJ whole genome shotgun (WGS) entry which is preliminary data.</text>
</comment>
<evidence type="ECO:0000259" key="2">
    <source>
        <dbReference type="Pfam" id="PF16381"/>
    </source>
</evidence>
<dbReference type="EMBL" id="JROU02001085">
    <property type="protein sequence ID" value="OEH77463.1"/>
    <property type="molecule type" value="Genomic_DNA"/>
</dbReference>
<name>A0A1D3D1Z5_9EIME</name>
<gene>
    <name evidence="3" type="ORF">cyc_09306</name>
</gene>
<dbReference type="GO" id="GO:0016192">
    <property type="term" value="P:vesicle-mediated transport"/>
    <property type="evidence" value="ECO:0007669"/>
    <property type="project" value="InterPro"/>
</dbReference>
<dbReference type="VEuPathDB" id="ToxoDB:LOC113147184"/>